<dbReference type="PANTHER" id="PTHR33908">
    <property type="entry name" value="MANNOSYLTRANSFERASE YKCB-RELATED"/>
    <property type="match status" value="1"/>
</dbReference>
<evidence type="ECO:0000256" key="1">
    <source>
        <dbReference type="ARBA" id="ARBA00004651"/>
    </source>
</evidence>
<dbReference type="Pfam" id="PF13231">
    <property type="entry name" value="PMT_2"/>
    <property type="match status" value="1"/>
</dbReference>
<name>A0A1G2N0C2_9BACT</name>
<comment type="caution">
    <text evidence="10">The sequence shown here is derived from an EMBL/GenBank/DDBJ whole genome shotgun (WGS) entry which is preliminary data.</text>
</comment>
<protein>
    <recommendedName>
        <fullName evidence="9">Glycosyltransferase RgtA/B/C/D-like domain-containing protein</fullName>
    </recommendedName>
</protein>
<feature type="transmembrane region" description="Helical" evidence="8">
    <location>
        <begin position="182"/>
        <end position="210"/>
    </location>
</feature>
<evidence type="ECO:0000256" key="6">
    <source>
        <dbReference type="ARBA" id="ARBA00022989"/>
    </source>
</evidence>
<dbReference type="InterPro" id="IPR038731">
    <property type="entry name" value="RgtA/B/C-like"/>
</dbReference>
<dbReference type="EMBL" id="MHRT01000004">
    <property type="protein sequence ID" value="OHA29463.1"/>
    <property type="molecule type" value="Genomic_DNA"/>
</dbReference>
<organism evidence="10 11">
    <name type="scientific">Candidatus Taylorbacteria bacterium RIFCSPHIGHO2_12_FULL_45_16</name>
    <dbReference type="NCBI Taxonomy" id="1802315"/>
    <lineage>
        <taxon>Bacteria</taxon>
        <taxon>Candidatus Tayloriibacteriota</taxon>
    </lineage>
</organism>
<dbReference type="STRING" id="1802315.A3F51_00290"/>
<gene>
    <name evidence="10" type="ORF">A3F51_00290</name>
</gene>
<dbReference type="InterPro" id="IPR050297">
    <property type="entry name" value="LipidA_mod_glycosyltrf_83"/>
</dbReference>
<evidence type="ECO:0000256" key="2">
    <source>
        <dbReference type="ARBA" id="ARBA00022475"/>
    </source>
</evidence>
<dbReference type="AlphaFoldDB" id="A0A1G2N0C2"/>
<keyword evidence="3" id="KW-0328">Glycosyltransferase</keyword>
<feature type="transmembrane region" description="Helical" evidence="8">
    <location>
        <begin position="158"/>
        <end position="175"/>
    </location>
</feature>
<feature type="domain" description="Glycosyltransferase RgtA/B/C/D-like" evidence="9">
    <location>
        <begin position="83"/>
        <end position="240"/>
    </location>
</feature>
<dbReference type="GO" id="GO:0016763">
    <property type="term" value="F:pentosyltransferase activity"/>
    <property type="evidence" value="ECO:0007669"/>
    <property type="project" value="TreeGrafter"/>
</dbReference>
<reference evidence="10 11" key="1">
    <citation type="journal article" date="2016" name="Nat. Commun.">
        <title>Thousands of microbial genomes shed light on interconnected biogeochemical processes in an aquifer system.</title>
        <authorList>
            <person name="Anantharaman K."/>
            <person name="Brown C.T."/>
            <person name="Hug L.A."/>
            <person name="Sharon I."/>
            <person name="Castelle C.J."/>
            <person name="Probst A.J."/>
            <person name="Thomas B.C."/>
            <person name="Singh A."/>
            <person name="Wilkins M.J."/>
            <person name="Karaoz U."/>
            <person name="Brodie E.L."/>
            <person name="Williams K.H."/>
            <person name="Hubbard S.S."/>
            <person name="Banfield J.F."/>
        </authorList>
    </citation>
    <scope>NUCLEOTIDE SEQUENCE [LARGE SCALE GENOMIC DNA]</scope>
</reference>
<feature type="transmembrane region" description="Helical" evidence="8">
    <location>
        <begin position="380"/>
        <end position="403"/>
    </location>
</feature>
<dbReference type="Proteomes" id="UP000178089">
    <property type="component" value="Unassembled WGS sequence"/>
</dbReference>
<evidence type="ECO:0000313" key="10">
    <source>
        <dbReference type="EMBL" id="OHA29463.1"/>
    </source>
</evidence>
<dbReference type="PANTHER" id="PTHR33908:SF11">
    <property type="entry name" value="MEMBRANE PROTEIN"/>
    <property type="match status" value="1"/>
</dbReference>
<accession>A0A1G2N0C2</accession>
<evidence type="ECO:0000256" key="5">
    <source>
        <dbReference type="ARBA" id="ARBA00022692"/>
    </source>
</evidence>
<evidence type="ECO:0000256" key="3">
    <source>
        <dbReference type="ARBA" id="ARBA00022676"/>
    </source>
</evidence>
<feature type="transmembrane region" description="Helical" evidence="8">
    <location>
        <begin position="437"/>
        <end position="454"/>
    </location>
</feature>
<evidence type="ECO:0000256" key="8">
    <source>
        <dbReference type="SAM" id="Phobius"/>
    </source>
</evidence>
<dbReference type="GO" id="GO:0009103">
    <property type="term" value="P:lipopolysaccharide biosynthetic process"/>
    <property type="evidence" value="ECO:0007669"/>
    <property type="project" value="UniProtKB-ARBA"/>
</dbReference>
<feature type="transmembrane region" description="Helical" evidence="8">
    <location>
        <begin position="86"/>
        <end position="111"/>
    </location>
</feature>
<comment type="subcellular location">
    <subcellularLocation>
        <location evidence="1">Cell membrane</location>
        <topology evidence="1">Multi-pass membrane protein</topology>
    </subcellularLocation>
</comment>
<feature type="transmembrane region" description="Helical" evidence="8">
    <location>
        <begin position="410"/>
        <end position="431"/>
    </location>
</feature>
<sequence length="468" mass="52822">MYITFTGNKIKEFWKKYKIFILIFFIALCARVFLFSVNLNHTGYDLVGAIHADDGYYEISQGLIQGHGFSGSTALPFKPDSLRPPVWIFIIAFLAKIFGSYWSVFVLELLIGSSIPILGMLIARKITSKKAVWIGTGILLSVEPYGVLLSSLLYSETMFTFLFLIFFIFLIRYFENKSLRNLVWMTVFLGLATLVKPTVQYIPIILVLVMLFEARNNLTKQVVGHAIISLGLFCLVIAPWIYRNHREFGVFGMSAQPAFNLYVYLVPTVLSYDNHTSFKTEVDILLKKDNLDVNSITLSNGDYYQAQALAVLKNHKVALIKSIGTTLVTFFTHDGMLTVFQNAGVVIPVTISKPALVLLLSDPTSFMKTIELYVQGPGSVILLVRCLWILITVLFFIGVVLYLKKEKINTLILMALFLVVYFALTTSINGLGVNARFRVPVNTFIFTFALYGLFSLKKDKMLSLPEKR</sequence>
<evidence type="ECO:0000256" key="4">
    <source>
        <dbReference type="ARBA" id="ARBA00022679"/>
    </source>
</evidence>
<keyword evidence="2" id="KW-1003">Cell membrane</keyword>
<evidence type="ECO:0000259" key="9">
    <source>
        <dbReference type="Pfam" id="PF13231"/>
    </source>
</evidence>
<evidence type="ECO:0000256" key="7">
    <source>
        <dbReference type="ARBA" id="ARBA00023136"/>
    </source>
</evidence>
<proteinExistence type="predicted"/>
<keyword evidence="4" id="KW-0808">Transferase</keyword>
<feature type="transmembrane region" description="Helical" evidence="8">
    <location>
        <begin position="222"/>
        <end position="242"/>
    </location>
</feature>
<evidence type="ECO:0000313" key="11">
    <source>
        <dbReference type="Proteomes" id="UP000178089"/>
    </source>
</evidence>
<keyword evidence="6 8" id="KW-1133">Transmembrane helix</keyword>
<dbReference type="GO" id="GO:0005886">
    <property type="term" value="C:plasma membrane"/>
    <property type="evidence" value="ECO:0007669"/>
    <property type="project" value="UniProtKB-SubCell"/>
</dbReference>
<keyword evidence="5 8" id="KW-0812">Transmembrane</keyword>
<keyword evidence="7 8" id="KW-0472">Membrane</keyword>
<feature type="transmembrane region" description="Helical" evidence="8">
    <location>
        <begin position="131"/>
        <end position="152"/>
    </location>
</feature>
<feature type="transmembrane region" description="Helical" evidence="8">
    <location>
        <begin position="19"/>
        <end position="37"/>
    </location>
</feature>